<dbReference type="Pfam" id="PF02325">
    <property type="entry name" value="CCB3_YggT"/>
    <property type="match status" value="1"/>
</dbReference>
<accession>A0AAE4ZB65</accession>
<dbReference type="EMBL" id="JAACAK010000130">
    <property type="protein sequence ID" value="NIR76468.1"/>
    <property type="molecule type" value="Genomic_DNA"/>
</dbReference>
<evidence type="ECO:0000313" key="2">
    <source>
        <dbReference type="EMBL" id="NIR76468.1"/>
    </source>
</evidence>
<dbReference type="GO" id="GO:0016020">
    <property type="term" value="C:membrane"/>
    <property type="evidence" value="ECO:0007669"/>
    <property type="project" value="InterPro"/>
</dbReference>
<comment type="caution">
    <text evidence="2">The sequence shown here is derived from an EMBL/GenBank/DDBJ whole genome shotgun (WGS) entry which is preliminary data.</text>
</comment>
<dbReference type="AlphaFoldDB" id="A0AAE4ZB65"/>
<evidence type="ECO:0000256" key="1">
    <source>
        <dbReference type="ARBA" id="ARBA00010894"/>
    </source>
</evidence>
<dbReference type="PANTHER" id="PTHR33219">
    <property type="entry name" value="YLMG HOMOLOG PROTEIN 2, CHLOROPLASTIC"/>
    <property type="match status" value="1"/>
</dbReference>
<organism evidence="2 3">
    <name type="scientific">Candidatus Kutchimonas denitrificans</name>
    <dbReference type="NCBI Taxonomy" id="3056748"/>
    <lineage>
        <taxon>Bacteria</taxon>
        <taxon>Pseudomonadati</taxon>
        <taxon>Gemmatimonadota</taxon>
        <taxon>Gemmatimonadia</taxon>
        <taxon>Candidatus Palauibacterales</taxon>
        <taxon>Candidatus Palauibacteraceae</taxon>
        <taxon>Candidatus Kutchimonas</taxon>
    </lineage>
</organism>
<proteinExistence type="inferred from homology"/>
<dbReference type="PANTHER" id="PTHR33219:SF14">
    <property type="entry name" value="PROTEIN COFACTOR ASSEMBLY OF COMPLEX C SUBUNIT B CCB3, CHLOROPLASTIC-RELATED"/>
    <property type="match status" value="1"/>
</dbReference>
<comment type="similarity">
    <text evidence="1">Belongs to the YggT family.</text>
</comment>
<gene>
    <name evidence="2" type="ORF">GWO12_15405</name>
</gene>
<name>A0AAE4ZB65_9BACT</name>
<sequence length="78" mass="8727">MTGIIVQLITLYEGLIILRAIVSWFSTPHTQNRLVEMLNQLTDPVLKPVRELLPPTSGIDLSPLVVLIGLELVKRILL</sequence>
<evidence type="ECO:0000313" key="3">
    <source>
        <dbReference type="Proteomes" id="UP000702544"/>
    </source>
</evidence>
<protein>
    <submittedName>
        <fullName evidence="2">YggT family protein</fullName>
    </submittedName>
</protein>
<dbReference type="Proteomes" id="UP000702544">
    <property type="component" value="Unassembled WGS sequence"/>
</dbReference>
<dbReference type="InterPro" id="IPR003425">
    <property type="entry name" value="CCB3/YggT"/>
</dbReference>
<reference evidence="2 3" key="1">
    <citation type="submission" date="2020-01" db="EMBL/GenBank/DDBJ databases">
        <title>Genomes assembled from Gulf of Kutch pelagic sediment metagenomes.</title>
        <authorList>
            <person name="Chandrashekar M."/>
            <person name="Mahajan M.S."/>
            <person name="Dave K.J."/>
            <person name="Vatsa P."/>
            <person name="Nathani N.M."/>
        </authorList>
    </citation>
    <scope>NUCLEOTIDE SEQUENCE [LARGE SCALE GENOMIC DNA]</scope>
    <source>
        <strain evidence="2">KS3-K002</strain>
    </source>
</reference>